<keyword evidence="3" id="KW-0255">Endonuclease</keyword>
<dbReference type="Proteomes" id="UP000290037">
    <property type="component" value="Unassembled WGS sequence"/>
</dbReference>
<dbReference type="CDD" id="cd11010">
    <property type="entry name" value="S1-P1_nuclease"/>
    <property type="match status" value="1"/>
</dbReference>
<dbReference type="Pfam" id="PF02265">
    <property type="entry name" value="S1-P1_nuclease"/>
    <property type="match status" value="1"/>
</dbReference>
<dbReference type="GO" id="GO:0003676">
    <property type="term" value="F:nucleic acid binding"/>
    <property type="evidence" value="ECO:0007669"/>
    <property type="project" value="InterPro"/>
</dbReference>
<dbReference type="STRING" id="573501.SAMN04487999_0697"/>
<dbReference type="AlphaFoldDB" id="A0A1M5UJM3"/>
<evidence type="ECO:0000313" key="9">
    <source>
        <dbReference type="EMBL" id="SHH63120.1"/>
    </source>
</evidence>
<keyword evidence="11" id="KW-1185">Reference proteome</keyword>
<dbReference type="PANTHER" id="PTHR33146">
    <property type="entry name" value="ENDONUCLEASE 4"/>
    <property type="match status" value="1"/>
</dbReference>
<reference evidence="9" key="1">
    <citation type="submission" date="2016-11" db="EMBL/GenBank/DDBJ databases">
        <authorList>
            <person name="Jaros S."/>
            <person name="Januszkiewicz K."/>
            <person name="Wedrychowicz H."/>
        </authorList>
    </citation>
    <scope>NUCLEOTIDE SEQUENCE [LARGE SCALE GENOMIC DNA]</scope>
    <source>
        <strain evidence="9">DSM 19859</strain>
    </source>
</reference>
<dbReference type="OrthoDB" id="267579at2"/>
<dbReference type="EMBL" id="QOVN01000009">
    <property type="protein sequence ID" value="RXG27092.1"/>
    <property type="molecule type" value="Genomic_DNA"/>
</dbReference>
<reference evidence="8 11" key="3">
    <citation type="submission" date="2018-07" db="EMBL/GenBank/DDBJ databases">
        <title>Leeuwenhoekiella genomics.</title>
        <authorList>
            <person name="Tahon G."/>
            <person name="Willems A."/>
        </authorList>
    </citation>
    <scope>NUCLEOTIDE SEQUENCE [LARGE SCALE GENOMIC DNA]</scope>
    <source>
        <strain evidence="8 11">LMG 24856</strain>
    </source>
</reference>
<keyword evidence="1" id="KW-0540">Nuclease</keyword>
<keyword evidence="7" id="KW-0732">Signal</keyword>
<evidence type="ECO:0000256" key="7">
    <source>
        <dbReference type="SAM" id="SignalP"/>
    </source>
</evidence>
<dbReference type="PANTHER" id="PTHR33146:SF26">
    <property type="entry name" value="ENDONUCLEASE 4"/>
    <property type="match status" value="1"/>
</dbReference>
<keyword evidence="4" id="KW-0378">Hydrolase</keyword>
<name>A0A1M5UJM3_9FLAO</name>
<dbReference type="InterPro" id="IPR003154">
    <property type="entry name" value="S1/P1nuclease"/>
</dbReference>
<evidence type="ECO:0000256" key="2">
    <source>
        <dbReference type="ARBA" id="ARBA00022723"/>
    </source>
</evidence>
<feature type="signal peptide" evidence="7">
    <location>
        <begin position="1"/>
        <end position="20"/>
    </location>
</feature>
<evidence type="ECO:0000256" key="3">
    <source>
        <dbReference type="ARBA" id="ARBA00022759"/>
    </source>
</evidence>
<evidence type="ECO:0000313" key="11">
    <source>
        <dbReference type="Proteomes" id="UP000290037"/>
    </source>
</evidence>
<reference evidence="10" key="2">
    <citation type="submission" date="2016-11" db="EMBL/GenBank/DDBJ databases">
        <authorList>
            <person name="Varghese N."/>
            <person name="Submissions S."/>
        </authorList>
    </citation>
    <scope>NUCLEOTIDE SEQUENCE [LARGE SCALE GENOMIC DNA]</scope>
    <source>
        <strain evidence="10">DSM 19859</strain>
    </source>
</reference>
<organism evidence="9 10">
    <name type="scientific">Leeuwenhoekiella palythoae</name>
    <dbReference type="NCBI Taxonomy" id="573501"/>
    <lineage>
        <taxon>Bacteria</taxon>
        <taxon>Pseudomonadati</taxon>
        <taxon>Bacteroidota</taxon>
        <taxon>Flavobacteriia</taxon>
        <taxon>Flavobacteriales</taxon>
        <taxon>Flavobacteriaceae</taxon>
        <taxon>Leeuwenhoekiella</taxon>
    </lineage>
</organism>
<evidence type="ECO:0000256" key="1">
    <source>
        <dbReference type="ARBA" id="ARBA00022722"/>
    </source>
</evidence>
<evidence type="ECO:0000256" key="4">
    <source>
        <dbReference type="ARBA" id="ARBA00022801"/>
    </source>
</evidence>
<sequence length="262" mass="29661">MKRRLLAFGIILSLAFNVKAMGSDEDWGSKGHRAVAAIATKYLKPKTRKAIEKLLGAETLVTVSTYGDEIKSYEEYRKYSSWHYVNIAPGLTYAEADKNEYGDLVQGIRTCKEILLSDETSEEEKAFYLKMLVHFIGDLHQPLHLGHAEDKGGNDFQVRWFNDGTNLHSLWDTKMIESYGMSYSELATNFGEVSKTEYKALTSGDVLDWVSEGQDLAEMVYASAEIGEKLSYRYQADNYHIIQEQLQKGGVRLAAVLNEIFK</sequence>
<dbReference type="InterPro" id="IPR008947">
    <property type="entry name" value="PLipase_C/P1_nuclease_dom_sf"/>
</dbReference>
<evidence type="ECO:0000313" key="10">
    <source>
        <dbReference type="Proteomes" id="UP000184240"/>
    </source>
</evidence>
<evidence type="ECO:0000313" key="8">
    <source>
        <dbReference type="EMBL" id="RXG27092.1"/>
    </source>
</evidence>
<dbReference type="GO" id="GO:0006308">
    <property type="term" value="P:DNA catabolic process"/>
    <property type="evidence" value="ECO:0007669"/>
    <property type="project" value="InterPro"/>
</dbReference>
<dbReference type="GO" id="GO:0004519">
    <property type="term" value="F:endonuclease activity"/>
    <property type="evidence" value="ECO:0007669"/>
    <property type="project" value="UniProtKB-KW"/>
</dbReference>
<evidence type="ECO:0000256" key="6">
    <source>
        <dbReference type="ARBA" id="ARBA00023180"/>
    </source>
</evidence>
<dbReference type="GO" id="GO:0046872">
    <property type="term" value="F:metal ion binding"/>
    <property type="evidence" value="ECO:0007669"/>
    <property type="project" value="UniProtKB-KW"/>
</dbReference>
<evidence type="ECO:0000256" key="5">
    <source>
        <dbReference type="ARBA" id="ARBA00023157"/>
    </source>
</evidence>
<feature type="chain" id="PRO_5012454817" evidence="7">
    <location>
        <begin position="21"/>
        <end position="262"/>
    </location>
</feature>
<proteinExistence type="predicted"/>
<accession>A0A1M5UJM3</accession>
<dbReference type="EMBL" id="FQXT01000001">
    <property type="protein sequence ID" value="SHH63120.1"/>
    <property type="molecule type" value="Genomic_DNA"/>
</dbReference>
<gene>
    <name evidence="8" type="ORF">DSM01_3165</name>
    <name evidence="9" type="ORF">SAMN04487999_0697</name>
</gene>
<dbReference type="SUPFAM" id="SSF48537">
    <property type="entry name" value="Phospholipase C/P1 nuclease"/>
    <property type="match status" value="1"/>
</dbReference>
<keyword evidence="2" id="KW-0479">Metal-binding</keyword>
<keyword evidence="5" id="KW-1015">Disulfide bond</keyword>
<dbReference type="Proteomes" id="UP000184240">
    <property type="component" value="Unassembled WGS sequence"/>
</dbReference>
<dbReference type="Gene3D" id="1.10.575.10">
    <property type="entry name" value="P1 Nuclease"/>
    <property type="match status" value="1"/>
</dbReference>
<protein>
    <submittedName>
        <fullName evidence="8 9">S1/P1 nuclease</fullName>
    </submittedName>
</protein>
<dbReference type="GO" id="GO:0016788">
    <property type="term" value="F:hydrolase activity, acting on ester bonds"/>
    <property type="evidence" value="ECO:0007669"/>
    <property type="project" value="InterPro"/>
</dbReference>
<keyword evidence="6" id="KW-0325">Glycoprotein</keyword>
<dbReference type="RefSeq" id="WP_072980366.1">
    <property type="nucleotide sequence ID" value="NZ_FQXT01000001.1"/>
</dbReference>